<keyword evidence="6 7" id="KW-0456">Lyase</keyword>
<comment type="subcellular location">
    <subcellularLocation>
        <location evidence="1">Membrane</location>
    </subcellularLocation>
</comment>
<evidence type="ECO:0000256" key="4">
    <source>
        <dbReference type="ARBA" id="ARBA00022989"/>
    </source>
</evidence>
<feature type="region of interest" description="Disordered" evidence="8">
    <location>
        <begin position="1665"/>
        <end position="1687"/>
    </location>
</feature>
<comment type="similarity">
    <text evidence="7">Belongs to the adenylyl cyclase class-4/guanylyl cyclase family.</text>
</comment>
<feature type="compositionally biased region" description="Acidic residues" evidence="8">
    <location>
        <begin position="1289"/>
        <end position="1305"/>
    </location>
</feature>
<dbReference type="Pfam" id="PF00211">
    <property type="entry name" value="Guanylate_cyc"/>
    <property type="match status" value="1"/>
</dbReference>
<evidence type="ECO:0000259" key="9">
    <source>
        <dbReference type="PROSITE" id="PS50125"/>
    </source>
</evidence>
<protein>
    <recommendedName>
        <fullName evidence="9">Guanylate cyclase domain-containing protein</fullName>
    </recommendedName>
</protein>
<feature type="region of interest" description="Disordered" evidence="8">
    <location>
        <begin position="1704"/>
        <end position="1811"/>
    </location>
</feature>
<keyword evidence="2" id="KW-0812">Transmembrane</keyword>
<dbReference type="PANTHER" id="PTHR11920:SF335">
    <property type="entry name" value="GUANYLATE CYCLASE"/>
    <property type="match status" value="1"/>
</dbReference>
<feature type="region of interest" description="Disordered" evidence="8">
    <location>
        <begin position="1223"/>
        <end position="1253"/>
    </location>
</feature>
<dbReference type="GO" id="GO:0005886">
    <property type="term" value="C:plasma membrane"/>
    <property type="evidence" value="ECO:0000318"/>
    <property type="project" value="GO_Central"/>
</dbReference>
<evidence type="ECO:0000256" key="6">
    <source>
        <dbReference type="ARBA" id="ARBA00023239"/>
    </source>
</evidence>
<dbReference type="InterPro" id="IPR050401">
    <property type="entry name" value="Cyclic_nucleotide_synthase"/>
</dbReference>
<dbReference type="Gramene" id="PNW77318">
    <property type="protein sequence ID" value="PNW77318"/>
    <property type="gene ID" value="CHLRE_10g431250v5"/>
</dbReference>
<feature type="region of interest" description="Disordered" evidence="8">
    <location>
        <begin position="753"/>
        <end position="775"/>
    </location>
</feature>
<keyword evidence="4" id="KW-1133">Transmembrane helix</keyword>
<evidence type="ECO:0000256" key="8">
    <source>
        <dbReference type="SAM" id="MobiDB-lite"/>
    </source>
</evidence>
<dbReference type="GeneID" id="5728077"/>
<feature type="compositionally biased region" description="Basic and acidic residues" evidence="8">
    <location>
        <begin position="1943"/>
        <end position="1956"/>
    </location>
</feature>
<feature type="region of interest" description="Disordered" evidence="8">
    <location>
        <begin position="864"/>
        <end position="901"/>
    </location>
</feature>
<evidence type="ECO:0000313" key="10">
    <source>
        <dbReference type="EMBL" id="PNW77318.1"/>
    </source>
</evidence>
<dbReference type="SMART" id="SM00044">
    <property type="entry name" value="CYCc"/>
    <property type="match status" value="1"/>
</dbReference>
<feature type="region of interest" description="Disordered" evidence="8">
    <location>
        <begin position="1118"/>
        <end position="1162"/>
    </location>
</feature>
<evidence type="ECO:0000256" key="2">
    <source>
        <dbReference type="ARBA" id="ARBA00022692"/>
    </source>
</evidence>
<feature type="compositionally biased region" description="Polar residues" evidence="8">
    <location>
        <begin position="1126"/>
        <end position="1141"/>
    </location>
</feature>
<evidence type="ECO:0000256" key="5">
    <source>
        <dbReference type="ARBA" id="ARBA00023136"/>
    </source>
</evidence>
<dbReference type="InterPro" id="IPR001054">
    <property type="entry name" value="A/G_cyclase"/>
</dbReference>
<sequence>MLAGASGCAVVATPCLLKRAESGDQTEPRGCFPAACFGRGSRRSGTSRTSGPQQQLQLALLLHVDLSPAQPLAGVSPVRTGPGSANPPACAFGAARQLLLGPQQPHTAADAAPRGALLAQTLLDVLFLRSLPVIVSVLTVEDGAVVYQNEASHLFYGDRLKGGSAPPPPQQQQQLQQPHASSVNLLPQLFACDPQKLEQLLTATVENAGMWEGLVRVPLTLYNGASATSPWPSAAMNPLPYNAAVACPTTGGVAASSSGGAAAAKASPGAAAANMAGDDDGSGWRSDTAVVCCVGNSQLPMLHGSNSGDAASITAAAPAAVSPDELSNASHGGVDTSKVPTAGHADAAGGPEAASSRSPPPPLLLHRSSLSQLHPQPQSGLRPIQEHDLSSSSQDVPGLSAAVAAPHDASAPFNLQSAGAGGFGAGTEHDYVLLEEVDEKAAEGNGDPHQHLQANGSILTLSMSRRADPLGGVASSLRPRSGSNSLRGESRKPSEAQVYLPVAEPTAAAVASHAKGVMPSNLPAASLLLATAGLSGYTRATASAGAPTLAAAAAATAAAASASASASAGGAVHVATAMGSNGSWSSGVTAMAASAADATRRRMRLHEGSSCGSVDDSVAAAMAALTASSTIAPPSVRPNSSARGWLINSAAPGLSAASGGATAGRANTASIASSDPHAADTCRHTRRNSSTLRRGGAAAMPAGTRIGGGVCGGDVGSPTAVPGGAPIAAATAEYDSGSAGESRVERTLRVLLRRNSDTRKPSAATPPPAATATSASKAFRVAAMATADIIPFHGRGSRHARRATLDAFIAGEHVPRDEDACLADDSIGSNPKKRTSRRRASVGVASASFARRLTSSIARFVTTAVGGGSGSKTGEVPTVDSTSSRHRQPHGRSSSVTPMTLEAADVERAASGSSRRAGALTGGGRASGVEVAAAARGRAASTSPVAVEELRSQQADGAAPIQQDEELYAGADWETVLRAYRSYSVDNMARPKVLAVEGIDEEPLPGVGRQGVLLHNLMAGRASHQQSFSAGVPPAGAVGGSRRSGATFGGMTGAGAAGSGSLAAAVAAASGLTRHQSSRVGGSSRPARSARPSLFKSVDPLATSSWQVLYDASSVRSSVDPSSISQANGSNNAESAKQQARQPLPTATGKPLMPPTQSHQDSAVANAAINSGARVKTPPRALHRSPSQQQLLQVAAHSPAVGAVRRHSVLDLLARDGPDLSLTSAAQDSGRSVDSAFKPTGAASTAGAPSSGSMVTGMAAVVAGARPTRARTQPSLKRAQMAGWLSMPGEEEDQEEEEDDDEEAAADVARSCVAARDALMADPGGSTAAQHARDFMGLSPAAAAVAAGALAARGSTGARRGAGHALAFQQARGSADPPRGGRARGMTPLLNPAAMAAMYGSSQGGGGALQYTHHCGGDDGDPLGVGTSCGMAARLSQPAGLNALSPGFNSLLGIGSATNRPASRVLQFASTLSRYPAPASSLLLISPHSNHAPAHLGTAGAALHSPAARSPVSSQQHAQFAYTGMWPPTRVPSLMSQSQSHLLQPTPTPAAGSAGTAAGPTPAPAVLPGSSGGGSNRPRPQPPAAAVLAERRSDSEQALRMPAGAAAGNAAAAAAESGSWEDVAAAAVHAAVSCRCSVVPEAVERRAHPTMAIRSEVKARDAFTRCNDSADPSDDETAGAGGGVESLRRNSSNELLNRLLQPSPPAAAATVAAPTASSGSRSVTEQQARGGVMQTAGGTAPTQPAGAASSLLSPALGRSGPPTAAAAAAAHASSGRGGGTSLRGQGASTASQKASATDPWIPGGAGPSQQQEALAWHEVRAVCVEEPTTGERLLIVMQKDVTAKVEAERHIAQVSEAEHRLLEQIFPRHVLAYMMEEAYDPAAHMTQQQLQLDMEELHSGALEQPLLDPRTHGGTQAARDGDAEPQEAPEGTGELPAAPRAARGRDPDGSHAERARRDSTLALTAWRPHVRDCTRLATWHDRVTVLFADIQGFTPMCKVLPPTVVMRFLNDLFVRFDAQLDVHGVYKVETIGDCYVVAGGLIHEDAEGFAAVKGDGVDASQADKVFAFARAMLRSASRVTLPTTGEPVKIRVGIHSGPVVSGVVGTRMPRFCLFGDTINTASRMESTGTPGCIHVSSDMYSLLSPNSMAGGGGTGGSSGWAASGGVEVKGKGVMDTFLWTPPRP</sequence>
<feature type="compositionally biased region" description="Low complexity" evidence="8">
    <location>
        <begin position="364"/>
        <end position="379"/>
    </location>
</feature>
<feature type="region of interest" description="Disordered" evidence="8">
    <location>
        <begin position="1073"/>
        <end position="1092"/>
    </location>
</feature>
<proteinExistence type="inferred from homology"/>
<feature type="region of interest" description="Disordered" evidence="8">
    <location>
        <begin position="667"/>
        <end position="701"/>
    </location>
</feature>
<dbReference type="PaxDb" id="3055-EDP06279"/>
<dbReference type="InParanoid" id="A0A2K3D9W4"/>
<feature type="compositionally biased region" description="Low complexity" evidence="8">
    <location>
        <begin position="1239"/>
        <end position="1253"/>
    </location>
</feature>
<keyword evidence="11" id="KW-1185">Reference proteome</keyword>
<feature type="region of interest" description="Disordered" evidence="8">
    <location>
        <begin position="1531"/>
        <end position="1598"/>
    </location>
</feature>
<feature type="region of interest" description="Disordered" evidence="8">
    <location>
        <begin position="821"/>
        <end position="840"/>
    </location>
</feature>
<feature type="region of interest" description="Disordered" evidence="8">
    <location>
        <begin position="1905"/>
        <end position="1956"/>
    </location>
</feature>
<accession>A0A2K3D9W4</accession>
<feature type="compositionally biased region" description="Low complexity" evidence="8">
    <location>
        <begin position="1078"/>
        <end position="1092"/>
    </location>
</feature>
<feature type="compositionally biased region" description="Basic residues" evidence="8">
    <location>
        <begin position="831"/>
        <end position="840"/>
    </location>
</feature>
<feature type="compositionally biased region" description="Low complexity" evidence="8">
    <location>
        <begin position="1734"/>
        <end position="1774"/>
    </location>
</feature>
<dbReference type="InterPro" id="IPR029787">
    <property type="entry name" value="Nucleotide_cyclase"/>
</dbReference>
<feature type="compositionally biased region" description="Low complexity" evidence="8">
    <location>
        <begin position="1533"/>
        <end position="1569"/>
    </location>
</feature>
<dbReference type="SUPFAM" id="SSF55073">
    <property type="entry name" value="Nucleotide cyclase"/>
    <property type="match status" value="1"/>
</dbReference>
<dbReference type="GO" id="GO:0007168">
    <property type="term" value="P:receptor guanylyl cyclase signaling pathway"/>
    <property type="evidence" value="ECO:0000318"/>
    <property type="project" value="GO_Central"/>
</dbReference>
<dbReference type="GO" id="GO:0004383">
    <property type="term" value="F:guanylate cyclase activity"/>
    <property type="evidence" value="ECO:0000318"/>
    <property type="project" value="GO_Central"/>
</dbReference>
<feature type="region of interest" description="Disordered" evidence="8">
    <location>
        <begin position="1361"/>
        <end position="1387"/>
    </location>
</feature>
<keyword evidence="5" id="KW-0472">Membrane</keyword>
<dbReference type="OrthoDB" id="548029at2759"/>
<dbReference type="PANTHER" id="PTHR11920">
    <property type="entry name" value="GUANYLYL CYCLASE"/>
    <property type="match status" value="1"/>
</dbReference>
<feature type="domain" description="Guanylate cyclase" evidence="9">
    <location>
        <begin position="1984"/>
        <end position="2125"/>
    </location>
</feature>
<reference evidence="10 11" key="1">
    <citation type="journal article" date="2007" name="Science">
        <title>The Chlamydomonas genome reveals the evolution of key animal and plant functions.</title>
        <authorList>
            <person name="Merchant S.S."/>
            <person name="Prochnik S.E."/>
            <person name="Vallon O."/>
            <person name="Harris E.H."/>
            <person name="Karpowicz S.J."/>
            <person name="Witman G.B."/>
            <person name="Terry A."/>
            <person name="Salamov A."/>
            <person name="Fritz-Laylin L.K."/>
            <person name="Marechal-Drouard L."/>
            <person name="Marshall W.F."/>
            <person name="Qu L.H."/>
            <person name="Nelson D.R."/>
            <person name="Sanderfoot A.A."/>
            <person name="Spalding M.H."/>
            <person name="Kapitonov V.V."/>
            <person name="Ren Q."/>
            <person name="Ferris P."/>
            <person name="Lindquist E."/>
            <person name="Shapiro H."/>
            <person name="Lucas S.M."/>
            <person name="Grimwood J."/>
            <person name="Schmutz J."/>
            <person name="Cardol P."/>
            <person name="Cerutti H."/>
            <person name="Chanfreau G."/>
            <person name="Chen C.L."/>
            <person name="Cognat V."/>
            <person name="Croft M.T."/>
            <person name="Dent R."/>
            <person name="Dutcher S."/>
            <person name="Fernandez E."/>
            <person name="Fukuzawa H."/>
            <person name="Gonzalez-Ballester D."/>
            <person name="Gonzalez-Halphen D."/>
            <person name="Hallmann A."/>
            <person name="Hanikenne M."/>
            <person name="Hippler M."/>
            <person name="Inwood W."/>
            <person name="Jabbari K."/>
            <person name="Kalanon M."/>
            <person name="Kuras R."/>
            <person name="Lefebvre P.A."/>
            <person name="Lemaire S.D."/>
            <person name="Lobanov A.V."/>
            <person name="Lohr M."/>
            <person name="Manuell A."/>
            <person name="Meier I."/>
            <person name="Mets L."/>
            <person name="Mittag M."/>
            <person name="Mittelmeier T."/>
            <person name="Moroney J.V."/>
            <person name="Moseley J."/>
            <person name="Napoli C."/>
            <person name="Nedelcu A.M."/>
            <person name="Niyogi K."/>
            <person name="Novoselov S.V."/>
            <person name="Paulsen I.T."/>
            <person name="Pazour G."/>
            <person name="Purton S."/>
            <person name="Ral J.P."/>
            <person name="Riano-Pachon D.M."/>
            <person name="Riekhof W."/>
            <person name="Rymarquis L."/>
            <person name="Schroda M."/>
            <person name="Stern D."/>
            <person name="Umen J."/>
            <person name="Willows R."/>
            <person name="Wilson N."/>
            <person name="Zimmer S.L."/>
            <person name="Allmer J."/>
            <person name="Balk J."/>
            <person name="Bisova K."/>
            <person name="Chen C.J."/>
            <person name="Elias M."/>
            <person name="Gendler K."/>
            <person name="Hauser C."/>
            <person name="Lamb M.R."/>
            <person name="Ledford H."/>
            <person name="Long J.C."/>
            <person name="Minagawa J."/>
            <person name="Page M.D."/>
            <person name="Pan J."/>
            <person name="Pootakham W."/>
            <person name="Roje S."/>
            <person name="Rose A."/>
            <person name="Stahlberg E."/>
            <person name="Terauchi A.M."/>
            <person name="Yang P."/>
            <person name="Ball S."/>
            <person name="Bowler C."/>
            <person name="Dieckmann C.L."/>
            <person name="Gladyshev V.N."/>
            <person name="Green P."/>
            <person name="Jorgensen R."/>
            <person name="Mayfield S."/>
            <person name="Mueller-Roeber B."/>
            <person name="Rajamani S."/>
            <person name="Sayre R.T."/>
            <person name="Brokstein P."/>
            <person name="Dubchak I."/>
            <person name="Goodstein D."/>
            <person name="Hornick L."/>
            <person name="Huang Y.W."/>
            <person name="Jhaveri J."/>
            <person name="Luo Y."/>
            <person name="Martinez D."/>
            <person name="Ngau W.C."/>
            <person name="Otillar B."/>
            <person name="Poliakov A."/>
            <person name="Porter A."/>
            <person name="Szajkowski L."/>
            <person name="Werner G."/>
            <person name="Zhou K."/>
            <person name="Grigoriev I.V."/>
            <person name="Rokhsar D.S."/>
            <person name="Grossman A.R."/>
        </authorList>
    </citation>
    <scope>NUCLEOTIDE SEQUENCE [LARGE SCALE GENOMIC DNA]</scope>
    <source>
        <strain evidence="11">CC-503</strain>
    </source>
</reference>
<dbReference type="KEGG" id="cre:CHLRE_10g431250v5"/>
<dbReference type="RefSeq" id="XP_001702503.2">
    <property type="nucleotide sequence ID" value="XM_001702451.2"/>
</dbReference>
<dbReference type="GO" id="GO:0035556">
    <property type="term" value="P:intracellular signal transduction"/>
    <property type="evidence" value="ECO:0007669"/>
    <property type="project" value="InterPro"/>
</dbReference>
<evidence type="ECO:0000256" key="3">
    <source>
        <dbReference type="ARBA" id="ARBA00022741"/>
    </source>
</evidence>
<gene>
    <name evidence="10" type="ORF">CHLRE_10g431250v5</name>
</gene>
<dbReference type="Gene3D" id="3.30.70.1230">
    <property type="entry name" value="Nucleotide cyclase"/>
    <property type="match status" value="1"/>
</dbReference>
<dbReference type="PROSITE" id="PS00452">
    <property type="entry name" value="GUANYLATE_CYCLASE_1"/>
    <property type="match status" value="1"/>
</dbReference>
<dbReference type="CDD" id="cd07302">
    <property type="entry name" value="CHD"/>
    <property type="match status" value="1"/>
</dbReference>
<dbReference type="GO" id="GO:0006182">
    <property type="term" value="P:cGMP biosynthetic process"/>
    <property type="evidence" value="ECO:0000318"/>
    <property type="project" value="GO_Central"/>
</dbReference>
<feature type="compositionally biased region" description="Low complexity" evidence="8">
    <location>
        <begin position="1704"/>
        <end position="1720"/>
    </location>
</feature>
<dbReference type="GO" id="GO:0000166">
    <property type="term" value="F:nucleotide binding"/>
    <property type="evidence" value="ECO:0007669"/>
    <property type="project" value="UniProtKB-KW"/>
</dbReference>
<dbReference type="PROSITE" id="PS50125">
    <property type="entry name" value="GUANYLATE_CYCLASE_2"/>
    <property type="match status" value="1"/>
</dbReference>
<dbReference type="InterPro" id="IPR018297">
    <property type="entry name" value="A/G_cyclase_CS"/>
</dbReference>
<feature type="region of interest" description="Disordered" evidence="8">
    <location>
        <begin position="1266"/>
        <end position="1307"/>
    </location>
</feature>
<dbReference type="Proteomes" id="UP000006906">
    <property type="component" value="Chromosome 10"/>
</dbReference>
<evidence type="ECO:0000313" key="11">
    <source>
        <dbReference type="Proteomes" id="UP000006906"/>
    </source>
</evidence>
<evidence type="ECO:0000256" key="7">
    <source>
        <dbReference type="RuleBase" id="RU000405"/>
    </source>
</evidence>
<feature type="region of interest" description="Disordered" evidence="8">
    <location>
        <begin position="323"/>
        <end position="396"/>
    </location>
</feature>
<feature type="compositionally biased region" description="Polar residues" evidence="8">
    <location>
        <begin position="1223"/>
        <end position="1232"/>
    </location>
</feature>
<dbReference type="ExpressionAtlas" id="A0A2K3D9W4">
    <property type="expression patterns" value="baseline"/>
</dbReference>
<evidence type="ECO:0000256" key="1">
    <source>
        <dbReference type="ARBA" id="ARBA00004370"/>
    </source>
</evidence>
<organism evidence="10 11">
    <name type="scientific">Chlamydomonas reinhardtii</name>
    <name type="common">Chlamydomonas smithii</name>
    <dbReference type="NCBI Taxonomy" id="3055"/>
    <lineage>
        <taxon>Eukaryota</taxon>
        <taxon>Viridiplantae</taxon>
        <taxon>Chlorophyta</taxon>
        <taxon>core chlorophytes</taxon>
        <taxon>Chlorophyceae</taxon>
        <taxon>CS clade</taxon>
        <taxon>Chlamydomonadales</taxon>
        <taxon>Chlamydomonadaceae</taxon>
        <taxon>Chlamydomonas</taxon>
    </lineage>
</organism>
<dbReference type="EMBL" id="CM008971">
    <property type="protein sequence ID" value="PNW77318.1"/>
    <property type="molecule type" value="Genomic_DNA"/>
</dbReference>
<name>A0A2K3D9W4_CHLRE</name>
<dbReference type="GO" id="GO:0001653">
    <property type="term" value="F:peptide receptor activity"/>
    <property type="evidence" value="ECO:0000318"/>
    <property type="project" value="GO_Central"/>
</dbReference>
<feature type="region of interest" description="Disordered" evidence="8">
    <location>
        <begin position="470"/>
        <end position="495"/>
    </location>
</feature>
<keyword evidence="3" id="KW-0547">Nucleotide-binding</keyword>